<comment type="subcellular location">
    <subcellularLocation>
        <location evidence="1">Cell membrane</location>
        <topology evidence="1">Lipid-anchor</topology>
        <topology evidence="1">GPI-anchor</topology>
    </subcellularLocation>
    <subcellularLocation>
        <location evidence="2">Secreted</location>
    </subcellularLocation>
</comment>
<evidence type="ECO:0000256" key="11">
    <source>
        <dbReference type="ARBA" id="ARBA00023136"/>
    </source>
</evidence>
<keyword evidence="4" id="KW-1003">Cell membrane</keyword>
<evidence type="ECO:0000313" key="18">
    <source>
        <dbReference type="Proteomes" id="UP001175000"/>
    </source>
</evidence>
<evidence type="ECO:0000256" key="12">
    <source>
        <dbReference type="ARBA" id="ARBA00023157"/>
    </source>
</evidence>
<evidence type="ECO:0000256" key="9">
    <source>
        <dbReference type="ARBA" id="ARBA00022729"/>
    </source>
</evidence>
<feature type="region of interest" description="Disordered" evidence="15">
    <location>
        <begin position="119"/>
        <end position="178"/>
    </location>
</feature>
<evidence type="ECO:0000256" key="10">
    <source>
        <dbReference type="ARBA" id="ARBA00023004"/>
    </source>
</evidence>
<evidence type="ECO:0000256" key="13">
    <source>
        <dbReference type="ARBA" id="ARBA00023180"/>
    </source>
</evidence>
<dbReference type="EMBL" id="JAULSU010000002">
    <property type="protein sequence ID" value="KAK0626960.1"/>
    <property type="molecule type" value="Genomic_DNA"/>
</dbReference>
<proteinExistence type="inferred from homology"/>
<sequence length="200" mass="19958">MRDLIGKLEQDDPLRNKFQSCNPKDVTCACKIPDFGYGIRDCSRSNCDDLEQVNEAIGLANLECGTTLANDTTFIPHSRVPDPTGAPTPTPIATSSWTTLTTSGSFISTIETSTIIFGIGGTPVPPSGSPAQTTGAPATTTTDGTAATTGTPAGSGDAANTATDAEGSASSSSSSGLGAQATAAPMAGFLAAAGLVVALL</sequence>
<protein>
    <recommendedName>
        <fullName evidence="16">CFEM domain-containing protein</fullName>
    </recommendedName>
</protein>
<dbReference type="AlphaFoldDB" id="A0AA40C6P1"/>
<dbReference type="GO" id="GO:0046872">
    <property type="term" value="F:metal ion binding"/>
    <property type="evidence" value="ECO:0007669"/>
    <property type="project" value="UniProtKB-KW"/>
</dbReference>
<evidence type="ECO:0000256" key="6">
    <source>
        <dbReference type="ARBA" id="ARBA00022617"/>
    </source>
</evidence>
<keyword evidence="9" id="KW-0732">Signal</keyword>
<dbReference type="GO" id="GO:0005576">
    <property type="term" value="C:extracellular region"/>
    <property type="evidence" value="ECO:0007669"/>
    <property type="project" value="UniProtKB-SubCell"/>
</dbReference>
<keyword evidence="6" id="KW-0349">Heme</keyword>
<keyword evidence="11" id="KW-0472">Membrane</keyword>
<evidence type="ECO:0000256" key="15">
    <source>
        <dbReference type="SAM" id="MobiDB-lite"/>
    </source>
</evidence>
<evidence type="ECO:0000313" key="17">
    <source>
        <dbReference type="EMBL" id="KAK0626960.1"/>
    </source>
</evidence>
<evidence type="ECO:0000256" key="5">
    <source>
        <dbReference type="ARBA" id="ARBA00022525"/>
    </source>
</evidence>
<evidence type="ECO:0000256" key="8">
    <source>
        <dbReference type="ARBA" id="ARBA00022723"/>
    </source>
</evidence>
<keyword evidence="7" id="KW-0336">GPI-anchor</keyword>
<evidence type="ECO:0000256" key="1">
    <source>
        <dbReference type="ARBA" id="ARBA00004609"/>
    </source>
</evidence>
<keyword evidence="18" id="KW-1185">Reference proteome</keyword>
<feature type="domain" description="CFEM" evidence="16">
    <location>
        <begin position="19"/>
        <end position="64"/>
    </location>
</feature>
<keyword evidence="13" id="KW-0325">Glycoprotein</keyword>
<organism evidence="17 18">
    <name type="scientific">Immersiella caudata</name>
    <dbReference type="NCBI Taxonomy" id="314043"/>
    <lineage>
        <taxon>Eukaryota</taxon>
        <taxon>Fungi</taxon>
        <taxon>Dikarya</taxon>
        <taxon>Ascomycota</taxon>
        <taxon>Pezizomycotina</taxon>
        <taxon>Sordariomycetes</taxon>
        <taxon>Sordariomycetidae</taxon>
        <taxon>Sordariales</taxon>
        <taxon>Lasiosphaeriaceae</taxon>
        <taxon>Immersiella</taxon>
    </lineage>
</organism>
<dbReference type="GO" id="GO:0098552">
    <property type="term" value="C:side of membrane"/>
    <property type="evidence" value="ECO:0007669"/>
    <property type="project" value="UniProtKB-KW"/>
</dbReference>
<gene>
    <name evidence="17" type="ORF">B0T14DRAFT_511421</name>
</gene>
<keyword evidence="14" id="KW-0449">Lipoprotein</keyword>
<dbReference type="GO" id="GO:0005886">
    <property type="term" value="C:plasma membrane"/>
    <property type="evidence" value="ECO:0007669"/>
    <property type="project" value="UniProtKB-SubCell"/>
</dbReference>
<keyword evidence="8" id="KW-0479">Metal-binding</keyword>
<keyword evidence="12" id="KW-1015">Disulfide bond</keyword>
<evidence type="ECO:0000256" key="4">
    <source>
        <dbReference type="ARBA" id="ARBA00022475"/>
    </source>
</evidence>
<evidence type="ECO:0000256" key="2">
    <source>
        <dbReference type="ARBA" id="ARBA00004613"/>
    </source>
</evidence>
<accession>A0AA40C6P1</accession>
<dbReference type="PANTHER" id="PTHR37928:SF1">
    <property type="entry name" value="CFEM DOMAIN PROTEIN (AFU_ORTHOLOGUE AFUA_6G14090)"/>
    <property type="match status" value="1"/>
</dbReference>
<dbReference type="Proteomes" id="UP001175000">
    <property type="component" value="Unassembled WGS sequence"/>
</dbReference>
<comment type="caution">
    <text evidence="17">The sequence shown here is derived from an EMBL/GenBank/DDBJ whole genome shotgun (WGS) entry which is preliminary data.</text>
</comment>
<dbReference type="InterPro" id="IPR008427">
    <property type="entry name" value="Extracellular_membr_CFEM_dom"/>
</dbReference>
<evidence type="ECO:0000256" key="14">
    <source>
        <dbReference type="ARBA" id="ARBA00023288"/>
    </source>
</evidence>
<reference evidence="17" key="1">
    <citation type="submission" date="2023-06" db="EMBL/GenBank/DDBJ databases">
        <title>Genome-scale phylogeny and comparative genomics of the fungal order Sordariales.</title>
        <authorList>
            <consortium name="Lawrence Berkeley National Laboratory"/>
            <person name="Hensen N."/>
            <person name="Bonometti L."/>
            <person name="Westerberg I."/>
            <person name="Brannstrom I.O."/>
            <person name="Guillou S."/>
            <person name="Cros-Aarteil S."/>
            <person name="Calhoun S."/>
            <person name="Haridas S."/>
            <person name="Kuo A."/>
            <person name="Mondo S."/>
            <person name="Pangilinan J."/>
            <person name="Riley R."/>
            <person name="Labutti K."/>
            <person name="Andreopoulos B."/>
            <person name="Lipzen A."/>
            <person name="Chen C."/>
            <person name="Yanf M."/>
            <person name="Daum C."/>
            <person name="Ng V."/>
            <person name="Clum A."/>
            <person name="Steindorff A."/>
            <person name="Ohm R."/>
            <person name="Martin F."/>
            <person name="Silar P."/>
            <person name="Natvig D."/>
            <person name="Lalanne C."/>
            <person name="Gautier V."/>
            <person name="Ament-Velasquez S.L."/>
            <person name="Kruys A."/>
            <person name="Hutchinson M.I."/>
            <person name="Powell A.J."/>
            <person name="Barry K."/>
            <person name="Miller A.N."/>
            <person name="Grigoriev I.V."/>
            <person name="Debuchy R."/>
            <person name="Gladieux P."/>
            <person name="Thoren M.H."/>
            <person name="Johannesson H."/>
        </authorList>
    </citation>
    <scope>NUCLEOTIDE SEQUENCE</scope>
    <source>
        <strain evidence="17">CBS 606.72</strain>
    </source>
</reference>
<name>A0AA40C6P1_9PEZI</name>
<keyword evidence="5" id="KW-0964">Secreted</keyword>
<dbReference type="Pfam" id="PF05730">
    <property type="entry name" value="CFEM"/>
    <property type="match status" value="1"/>
</dbReference>
<dbReference type="InterPro" id="IPR051735">
    <property type="entry name" value="CFEM_domain"/>
</dbReference>
<evidence type="ECO:0000256" key="3">
    <source>
        <dbReference type="ARBA" id="ARBA00010031"/>
    </source>
</evidence>
<keyword evidence="10" id="KW-0408">Iron</keyword>
<feature type="compositionally biased region" description="Low complexity" evidence="15">
    <location>
        <begin position="129"/>
        <end position="178"/>
    </location>
</feature>
<evidence type="ECO:0000259" key="16">
    <source>
        <dbReference type="Pfam" id="PF05730"/>
    </source>
</evidence>
<comment type="similarity">
    <text evidence="3">Belongs to the RBT5 family.</text>
</comment>
<evidence type="ECO:0000256" key="7">
    <source>
        <dbReference type="ARBA" id="ARBA00022622"/>
    </source>
</evidence>
<dbReference type="PANTHER" id="PTHR37928">
    <property type="entry name" value="CFEM DOMAIN PROTEIN (AFU_ORTHOLOGUE AFUA_6G14090)"/>
    <property type="match status" value="1"/>
</dbReference>